<evidence type="ECO:0000256" key="4">
    <source>
        <dbReference type="ARBA" id="ARBA00023136"/>
    </source>
</evidence>
<comment type="caution">
    <text evidence="9">The sequence shown here is derived from an EMBL/GenBank/DDBJ whole genome shotgun (WGS) entry which is preliminary data.</text>
</comment>
<feature type="transmembrane region" description="Helical" evidence="6">
    <location>
        <begin position="208"/>
        <end position="226"/>
    </location>
</feature>
<feature type="transmembrane region" description="Helical" evidence="6">
    <location>
        <begin position="407"/>
        <end position="429"/>
    </location>
</feature>
<sequence>MNGFELFWLAPILPLSVFGLLTLGLARSGRLATGLAITAMGGATVVSGLSLYAVVLGRRAIVSLPWLTVGGRPLTLALWLDPLSASIAMLVAIVGFIVFLYAASYMAQDPRRGRFFAELSLFAGSMLTLVLAANLITLFIGWELVGVCSYLLIGFWFEREAPPRAATQALLTTRLADLLLLAGILFLIGTTGSGRIDTILAALHEKHIAANQLLFIALLLFAGAAGKSAQFPFQRWLPDAMAGPTPVSALLHSATMVAAGVFLVARLYPLFLAASPSLAVVAWIGLLTSLLGGSVALVEMDLKRTLAYSTMSQIGLMFVGLGSGSLLAGLLLLIAQAFYKATLFLAAGAVDQAVEEQTTFEYMGGLWRQMPLTALAFALAAAALAGLPVALALPAKDPVLAAAWQSNLFLFVASLLASLLTALYSTRAFSLVFLGPPSPTAQRANETELGLLIPILVLAALLPLVLMIDTPLLASLLGGQVPDVPTATLLTLSITIIGVILGLGGRTLWPLAFVWPGLRRFQPLLQAEFGFKALYRLIAHAGQEGARRLENIDHALFDTFNTGIITGLLALTRACAGIDRKVFDAFARVMTRAIMTLVQASGRFDLQGLDAAANTLGQRILTLSQRVRRIQTGRIENYLLLVFCWGVGVLVLAVLATVIR</sequence>
<feature type="transmembrane region" description="Helical" evidence="6">
    <location>
        <begin position="76"/>
        <end position="103"/>
    </location>
</feature>
<feature type="transmembrane region" description="Helical" evidence="6">
    <location>
        <begin position="314"/>
        <end position="339"/>
    </location>
</feature>
<feature type="transmembrane region" description="Helical" evidence="6">
    <location>
        <begin position="449"/>
        <end position="468"/>
    </location>
</feature>
<dbReference type="PRINTS" id="PR01435">
    <property type="entry name" value="NPOXDRDTASE5"/>
</dbReference>
<keyword evidence="4 6" id="KW-0472">Membrane</keyword>
<feature type="transmembrane region" description="Helical" evidence="6">
    <location>
        <begin position="6"/>
        <end position="26"/>
    </location>
</feature>
<evidence type="ECO:0000256" key="5">
    <source>
        <dbReference type="RuleBase" id="RU000320"/>
    </source>
</evidence>
<accession>A0A8J3IZ49</accession>
<dbReference type="PANTHER" id="PTHR42829">
    <property type="entry name" value="NADH-UBIQUINONE OXIDOREDUCTASE CHAIN 5"/>
    <property type="match status" value="1"/>
</dbReference>
<evidence type="ECO:0000256" key="3">
    <source>
        <dbReference type="ARBA" id="ARBA00022989"/>
    </source>
</evidence>
<feature type="transmembrane region" description="Helical" evidence="6">
    <location>
        <begin position="169"/>
        <end position="188"/>
    </location>
</feature>
<feature type="transmembrane region" description="Helical" evidence="6">
    <location>
        <begin position="139"/>
        <end position="157"/>
    </location>
</feature>
<dbReference type="NCBIfam" id="TIGR01974">
    <property type="entry name" value="NDH_I_L"/>
    <property type="match status" value="1"/>
</dbReference>
<dbReference type="InterPro" id="IPR018393">
    <property type="entry name" value="NADHpl_OxRdtase_5_subgr"/>
</dbReference>
<dbReference type="EMBL" id="BNJK01000004">
    <property type="protein sequence ID" value="GHP01166.1"/>
    <property type="molecule type" value="Genomic_DNA"/>
</dbReference>
<dbReference type="InterPro" id="IPR001516">
    <property type="entry name" value="Proton_antipo_N"/>
</dbReference>
<dbReference type="RefSeq" id="WP_220211724.1">
    <property type="nucleotide sequence ID" value="NZ_BNJK01000004.1"/>
</dbReference>
<proteinExistence type="predicted"/>
<gene>
    <name evidence="9" type="ORF">KSF_112130</name>
</gene>
<dbReference type="GO" id="GO:0008137">
    <property type="term" value="F:NADH dehydrogenase (ubiquinone) activity"/>
    <property type="evidence" value="ECO:0007669"/>
    <property type="project" value="InterPro"/>
</dbReference>
<feature type="transmembrane region" description="Helical" evidence="6">
    <location>
        <begin position="33"/>
        <end position="56"/>
    </location>
</feature>
<feature type="transmembrane region" description="Helical" evidence="6">
    <location>
        <begin position="372"/>
        <end position="395"/>
    </location>
</feature>
<evidence type="ECO:0000313" key="10">
    <source>
        <dbReference type="Proteomes" id="UP000597444"/>
    </source>
</evidence>
<keyword evidence="2 5" id="KW-0812">Transmembrane</keyword>
<comment type="subcellular location">
    <subcellularLocation>
        <location evidence="1">Endomembrane system</location>
        <topology evidence="1">Multi-pass membrane protein</topology>
    </subcellularLocation>
    <subcellularLocation>
        <location evidence="5">Membrane</location>
        <topology evidence="5">Multi-pass membrane protein</topology>
    </subcellularLocation>
</comment>
<dbReference type="Proteomes" id="UP000597444">
    <property type="component" value="Unassembled WGS sequence"/>
</dbReference>
<dbReference type="GO" id="GO:0016020">
    <property type="term" value="C:membrane"/>
    <property type="evidence" value="ECO:0007669"/>
    <property type="project" value="UniProtKB-SubCell"/>
</dbReference>
<dbReference type="GO" id="GO:0003954">
    <property type="term" value="F:NADH dehydrogenase activity"/>
    <property type="evidence" value="ECO:0007669"/>
    <property type="project" value="TreeGrafter"/>
</dbReference>
<keyword evidence="3 6" id="KW-1133">Transmembrane helix</keyword>
<dbReference type="GO" id="GO:0015990">
    <property type="term" value="P:electron transport coupled proton transport"/>
    <property type="evidence" value="ECO:0007669"/>
    <property type="project" value="TreeGrafter"/>
</dbReference>
<evidence type="ECO:0000259" key="7">
    <source>
        <dbReference type="Pfam" id="PF00361"/>
    </source>
</evidence>
<feature type="domain" description="NADH-Ubiquinone oxidoreductase (complex I) chain 5 N-terminal" evidence="8">
    <location>
        <begin position="66"/>
        <end position="116"/>
    </location>
</feature>
<feature type="transmembrane region" description="Helical" evidence="6">
    <location>
        <begin position="489"/>
        <end position="509"/>
    </location>
</feature>
<feature type="transmembrane region" description="Helical" evidence="6">
    <location>
        <begin position="280"/>
        <end position="302"/>
    </location>
</feature>
<dbReference type="InterPro" id="IPR001750">
    <property type="entry name" value="ND/Mrp_TM"/>
</dbReference>
<organism evidence="9 10">
    <name type="scientific">Reticulibacter mediterranei</name>
    <dbReference type="NCBI Taxonomy" id="2778369"/>
    <lineage>
        <taxon>Bacteria</taxon>
        <taxon>Bacillati</taxon>
        <taxon>Chloroflexota</taxon>
        <taxon>Ktedonobacteria</taxon>
        <taxon>Ktedonobacterales</taxon>
        <taxon>Reticulibacteraceae</taxon>
        <taxon>Reticulibacter</taxon>
    </lineage>
</organism>
<evidence type="ECO:0000256" key="6">
    <source>
        <dbReference type="SAM" id="Phobius"/>
    </source>
</evidence>
<evidence type="ECO:0000256" key="2">
    <source>
        <dbReference type="ARBA" id="ARBA00022692"/>
    </source>
</evidence>
<feature type="transmembrane region" description="Helical" evidence="6">
    <location>
        <begin position="247"/>
        <end position="268"/>
    </location>
</feature>
<dbReference type="GO" id="GO:0012505">
    <property type="term" value="C:endomembrane system"/>
    <property type="evidence" value="ECO:0007669"/>
    <property type="project" value="UniProtKB-SubCell"/>
</dbReference>
<dbReference type="InterPro" id="IPR003945">
    <property type="entry name" value="NU5C-like"/>
</dbReference>
<feature type="transmembrane region" description="Helical" evidence="6">
    <location>
        <begin position="638"/>
        <end position="659"/>
    </location>
</feature>
<dbReference type="PRINTS" id="PR01434">
    <property type="entry name" value="NADHDHGNASE5"/>
</dbReference>
<dbReference type="PANTHER" id="PTHR42829:SF2">
    <property type="entry name" value="NADH-UBIQUINONE OXIDOREDUCTASE CHAIN 5"/>
    <property type="match status" value="1"/>
</dbReference>
<reference evidence="9" key="1">
    <citation type="submission" date="2020-10" db="EMBL/GenBank/DDBJ databases">
        <title>Taxonomic study of unclassified bacteria belonging to the class Ktedonobacteria.</title>
        <authorList>
            <person name="Yabe S."/>
            <person name="Wang C.M."/>
            <person name="Zheng Y."/>
            <person name="Sakai Y."/>
            <person name="Cavaletti L."/>
            <person name="Monciardini P."/>
            <person name="Donadio S."/>
        </authorList>
    </citation>
    <scope>NUCLEOTIDE SEQUENCE</scope>
    <source>
        <strain evidence="9">ID150040</strain>
    </source>
</reference>
<evidence type="ECO:0008006" key="11">
    <source>
        <dbReference type="Google" id="ProtNLM"/>
    </source>
</evidence>
<evidence type="ECO:0000256" key="1">
    <source>
        <dbReference type="ARBA" id="ARBA00004127"/>
    </source>
</evidence>
<evidence type="ECO:0000313" key="9">
    <source>
        <dbReference type="EMBL" id="GHP01166.1"/>
    </source>
</evidence>
<dbReference type="Pfam" id="PF00361">
    <property type="entry name" value="Proton_antipo_M"/>
    <property type="match status" value="1"/>
</dbReference>
<feature type="domain" description="NADH:quinone oxidoreductase/Mrp antiporter transmembrane" evidence="7">
    <location>
        <begin position="132"/>
        <end position="421"/>
    </location>
</feature>
<dbReference type="Pfam" id="PF00662">
    <property type="entry name" value="Proton_antipo_N"/>
    <property type="match status" value="1"/>
</dbReference>
<name>A0A8J3IZ49_9CHLR</name>
<dbReference type="Gene3D" id="1.20.5.2700">
    <property type="match status" value="1"/>
</dbReference>
<keyword evidence="10" id="KW-1185">Reference proteome</keyword>
<dbReference type="GO" id="GO:0042773">
    <property type="term" value="P:ATP synthesis coupled electron transport"/>
    <property type="evidence" value="ECO:0007669"/>
    <property type="project" value="InterPro"/>
</dbReference>
<protein>
    <recommendedName>
        <fullName evidence="11">NADH-quinone oxidoreductase subunit L</fullName>
    </recommendedName>
</protein>
<dbReference type="AlphaFoldDB" id="A0A8J3IZ49"/>
<evidence type="ECO:0000259" key="8">
    <source>
        <dbReference type="Pfam" id="PF00662"/>
    </source>
</evidence>